<sequence length="388" mass="44646">MNVYVLSIDALGIGATKDYRNYDETNRDANTLERISASYPDGKINHIRNLVNKGRNNERINYYNGKKYISGYLELGYLGADSYIGHQAMMGRVIKEPIRVFLEDICDNLIRLIKEEYPSYEIRYENGLLFVSDKFILGNNAESDLGLNLNLLALKKEIDFDELKKFAGLIRENSDFERIICMYNNDIDLSLLYKCINTEEVNGRVITRFRVAPLNLYNENYKVYHWCKQTDNTLVKLLKKNVEVNLVGKTADMFDNEKFKKHWFSSIDETFNFISNSIKQQDDSKDRLFFINLQEIDLCGHAKDLNGGVEALVKINDNINNIISEINEDECLIITADHGNDPLITPNHTRENVPYLLFGKDSVLSKSAYPNGGFELSYISEIIMKVLS</sequence>
<comment type="caution">
    <text evidence="1">The sequence shown here is derived from an EMBL/GenBank/DDBJ whole genome shotgun (WGS) entry which is preliminary data.</text>
</comment>
<organism evidence="1 2">
    <name type="scientific">Inconstantimicrobium mannanitabidum</name>
    <dbReference type="NCBI Taxonomy" id="1604901"/>
    <lineage>
        <taxon>Bacteria</taxon>
        <taxon>Bacillati</taxon>
        <taxon>Bacillota</taxon>
        <taxon>Clostridia</taxon>
        <taxon>Eubacteriales</taxon>
        <taxon>Clostridiaceae</taxon>
        <taxon>Inconstantimicrobium</taxon>
    </lineage>
</organism>
<proteinExistence type="predicted"/>
<dbReference type="EMBL" id="BROD01000001">
    <property type="protein sequence ID" value="GKX68399.1"/>
    <property type="molecule type" value="Genomic_DNA"/>
</dbReference>
<keyword evidence="2" id="KW-1185">Reference proteome</keyword>
<dbReference type="Proteomes" id="UP001058074">
    <property type="component" value="Unassembled WGS sequence"/>
</dbReference>
<gene>
    <name evidence="1" type="ORF">rsdtw13_36570</name>
</gene>
<accession>A0ACB5RH21</accession>
<evidence type="ECO:0000313" key="1">
    <source>
        <dbReference type="EMBL" id="GKX68399.1"/>
    </source>
</evidence>
<evidence type="ECO:0000313" key="2">
    <source>
        <dbReference type="Proteomes" id="UP001058074"/>
    </source>
</evidence>
<reference evidence="1" key="1">
    <citation type="journal article" date="2025" name="Int. J. Syst. Evol. Microbiol.">
        <title>Inconstantimicrobium mannanitabidum sp. nov., a novel member of the family Clostridiaceae isolated from anoxic soil under the treatment of reductive soil disinfestation.</title>
        <authorList>
            <person name="Ueki A."/>
            <person name="Tonouchi A."/>
            <person name="Honma S."/>
            <person name="Kaku N."/>
            <person name="Ueki K."/>
        </authorList>
    </citation>
    <scope>NUCLEOTIDE SEQUENCE</scope>
    <source>
        <strain evidence="1">TW13</strain>
    </source>
</reference>
<name>A0ACB5RH21_9CLOT</name>
<protein>
    <submittedName>
        <fullName evidence="1">Phosphopentomutase</fullName>
    </submittedName>
</protein>